<dbReference type="AlphaFoldDB" id="A0A507B5Y1"/>
<dbReference type="GeneID" id="41972917"/>
<evidence type="ECO:0000256" key="1">
    <source>
        <dbReference type="SAM" id="MobiDB-lite"/>
    </source>
</evidence>
<feature type="region of interest" description="Disordered" evidence="1">
    <location>
        <begin position="262"/>
        <end position="298"/>
    </location>
</feature>
<dbReference type="EMBL" id="SKBQ01000028">
    <property type="protein sequence ID" value="TPX14506.1"/>
    <property type="molecule type" value="Genomic_DNA"/>
</dbReference>
<evidence type="ECO:0000313" key="3">
    <source>
        <dbReference type="Proteomes" id="UP000319257"/>
    </source>
</evidence>
<accession>A0A507B5Y1</accession>
<keyword evidence="3" id="KW-1185">Reference proteome</keyword>
<comment type="caution">
    <text evidence="2">The sequence shown here is derived from an EMBL/GenBank/DDBJ whole genome shotgun (WGS) entry which is preliminary data.</text>
</comment>
<gene>
    <name evidence="2" type="ORF">E0L32_005470</name>
</gene>
<dbReference type="RefSeq" id="XP_030996217.1">
    <property type="nucleotide sequence ID" value="XM_031139995.1"/>
</dbReference>
<dbReference type="InParanoid" id="A0A507B5Y1"/>
<dbReference type="Proteomes" id="UP000319257">
    <property type="component" value="Unassembled WGS sequence"/>
</dbReference>
<name>A0A507B5Y1_9PEZI</name>
<organism evidence="2 3">
    <name type="scientific">Thyridium curvatum</name>
    <dbReference type="NCBI Taxonomy" id="1093900"/>
    <lineage>
        <taxon>Eukaryota</taxon>
        <taxon>Fungi</taxon>
        <taxon>Dikarya</taxon>
        <taxon>Ascomycota</taxon>
        <taxon>Pezizomycotina</taxon>
        <taxon>Sordariomycetes</taxon>
        <taxon>Sordariomycetidae</taxon>
        <taxon>Thyridiales</taxon>
        <taxon>Thyridiaceae</taxon>
        <taxon>Thyridium</taxon>
    </lineage>
</organism>
<feature type="compositionally biased region" description="Basic and acidic residues" evidence="1">
    <location>
        <begin position="278"/>
        <end position="298"/>
    </location>
</feature>
<evidence type="ECO:0000313" key="2">
    <source>
        <dbReference type="EMBL" id="TPX14506.1"/>
    </source>
</evidence>
<sequence>MLQDPMPGVPAAVLTITRSPRRGIVLVEAAHVTCRGADPRSDGDTNSGTWVLHSLDLGVLFVDARNKLRHAVPLPYSSVRVPSYSLHTLFKSGQLSPPQQEKGQQEEEVSFSPVQHFFVAHIYIKDKALTCSLSPLFPYLPIASLSSPSGAQLDYGYGPSPPPAERSLSRSTAMIDTPLSTSRPGLLSLTKSLLFTLLCGIVVLIFEHSCRLRAEILEEKSEIGVPKDTKAMGDDAFPETKTQFTATSAAGQARPVVLVPQVRPHVTAEPHGQSTGKADNKENRDLGQKAKDASHRTA</sequence>
<reference evidence="2 3" key="1">
    <citation type="submission" date="2019-06" db="EMBL/GenBank/DDBJ databases">
        <title>Draft genome sequence of the filamentous fungus Phialemoniopsis curvata isolated from diesel fuel.</title>
        <authorList>
            <person name="Varaljay V.A."/>
            <person name="Lyon W.J."/>
            <person name="Crouch A.L."/>
            <person name="Drake C.E."/>
            <person name="Hollomon J.M."/>
            <person name="Nadeau L.J."/>
            <person name="Nunn H.S."/>
            <person name="Stevenson B.S."/>
            <person name="Bojanowski C.L."/>
            <person name="Crookes-Goodson W.J."/>
        </authorList>
    </citation>
    <scope>NUCLEOTIDE SEQUENCE [LARGE SCALE GENOMIC DNA]</scope>
    <source>
        <strain evidence="2 3">D216</strain>
    </source>
</reference>
<proteinExistence type="predicted"/>
<protein>
    <submittedName>
        <fullName evidence="2">Uncharacterized protein</fullName>
    </submittedName>
</protein>